<protein>
    <submittedName>
        <fullName evidence="2">Positive regulator of sigma(E), RseC/MucC</fullName>
    </submittedName>
</protein>
<dbReference type="PATRIC" id="fig|1125725.3.peg.2636"/>
<keyword evidence="1" id="KW-1133">Transmembrane helix</keyword>
<evidence type="ECO:0000313" key="3">
    <source>
        <dbReference type="EMBL" id="ERJ98949.1"/>
    </source>
</evidence>
<name>U2MB72_TRESO</name>
<dbReference type="STRING" id="1125725.HMPREF1325_0887"/>
<comment type="caution">
    <text evidence="2">The sequence shown here is derived from an EMBL/GenBank/DDBJ whole genome shotgun (WGS) entry which is preliminary data.</text>
</comment>
<keyword evidence="5" id="KW-1185">Reference proteome</keyword>
<evidence type="ECO:0000313" key="4">
    <source>
        <dbReference type="Proteomes" id="UP000016412"/>
    </source>
</evidence>
<evidence type="ECO:0000256" key="1">
    <source>
        <dbReference type="SAM" id="Phobius"/>
    </source>
</evidence>
<feature type="transmembrane region" description="Helical" evidence="1">
    <location>
        <begin position="70"/>
        <end position="96"/>
    </location>
</feature>
<dbReference type="AlphaFoldDB" id="U2MB72"/>
<dbReference type="eggNOG" id="ENOG5030V1C">
    <property type="taxonomic scope" value="Bacteria"/>
</dbReference>
<dbReference type="EMBL" id="AVQI01000079">
    <property type="protein sequence ID" value="ERJ98949.1"/>
    <property type="molecule type" value="Genomic_DNA"/>
</dbReference>
<dbReference type="Proteomes" id="UP000016646">
    <property type="component" value="Unassembled WGS sequence"/>
</dbReference>
<sequence length="138" mass="14431">MNTQYIVTAADSDAVTVTPAENGSACATCHANCKACALHITVANTKRFDVKPGQKVRIGLSAKDEARQSFVSLAVPVLAAVLGFFAAAPIAVVFNVPVTEQLRALCVLVFLFAAGLSVILAAKKKRNLEKLDIAAVCS</sequence>
<gene>
    <name evidence="3" type="ORF">HMPREF0860_1872</name>
    <name evidence="2" type="ORF">HMPREF1325_0887</name>
</gene>
<evidence type="ECO:0000313" key="2">
    <source>
        <dbReference type="EMBL" id="ERF59404.1"/>
    </source>
</evidence>
<keyword evidence="1" id="KW-0812">Transmembrane</keyword>
<dbReference type="Pfam" id="PF04246">
    <property type="entry name" value="RseC_MucC"/>
    <property type="match status" value="1"/>
</dbReference>
<feature type="transmembrane region" description="Helical" evidence="1">
    <location>
        <begin position="102"/>
        <end position="122"/>
    </location>
</feature>
<dbReference type="RefSeq" id="WP_021331615.1">
    <property type="nucleotide sequence ID" value="NZ_AUZJ01000071.1"/>
</dbReference>
<organism evidence="2 4">
    <name type="scientific">Treponema socranskii subsp. socranskii VPI DR56BR1116 = ATCC 35536</name>
    <dbReference type="NCBI Taxonomy" id="1125725"/>
    <lineage>
        <taxon>Bacteria</taxon>
        <taxon>Pseudomonadati</taxon>
        <taxon>Spirochaetota</taxon>
        <taxon>Spirochaetia</taxon>
        <taxon>Spirochaetales</taxon>
        <taxon>Treponemataceae</taxon>
        <taxon>Treponema</taxon>
    </lineage>
</organism>
<accession>U2MB72</accession>
<keyword evidence="1" id="KW-0472">Membrane</keyword>
<proteinExistence type="predicted"/>
<reference evidence="4 5" key="1">
    <citation type="submission" date="2013-08" db="EMBL/GenBank/DDBJ databases">
        <authorList>
            <person name="Durkin A.S."/>
            <person name="Haft D.R."/>
            <person name="McCorrison J."/>
            <person name="Torralba M."/>
            <person name="Gillis M."/>
            <person name="Haft D.H."/>
            <person name="Methe B."/>
            <person name="Sutton G."/>
            <person name="Nelson K.E."/>
        </authorList>
    </citation>
    <scope>NUCLEOTIDE SEQUENCE [LARGE SCALE GENOMIC DNA]</scope>
    <source>
        <strain evidence="3 5">ATCC 35536</strain>
        <strain evidence="2 4">VPI DR56BR1116</strain>
    </source>
</reference>
<evidence type="ECO:0000313" key="5">
    <source>
        <dbReference type="Proteomes" id="UP000016646"/>
    </source>
</evidence>
<dbReference type="Proteomes" id="UP000016412">
    <property type="component" value="Unassembled WGS sequence"/>
</dbReference>
<dbReference type="EMBL" id="AUZJ01000071">
    <property type="protein sequence ID" value="ERF59404.1"/>
    <property type="molecule type" value="Genomic_DNA"/>
</dbReference>